<dbReference type="KEGG" id="dpx:DAPPUDRAFT_253945"/>
<dbReference type="Proteomes" id="UP000000305">
    <property type="component" value="Unassembled WGS sequence"/>
</dbReference>
<evidence type="ECO:0000313" key="1">
    <source>
        <dbReference type="EMBL" id="EFX72843.1"/>
    </source>
</evidence>
<reference evidence="1 2" key="1">
    <citation type="journal article" date="2011" name="Science">
        <title>The ecoresponsive genome of Daphnia pulex.</title>
        <authorList>
            <person name="Colbourne J.K."/>
            <person name="Pfrender M.E."/>
            <person name="Gilbert D."/>
            <person name="Thomas W.K."/>
            <person name="Tucker A."/>
            <person name="Oakley T.H."/>
            <person name="Tokishita S."/>
            <person name="Aerts A."/>
            <person name="Arnold G.J."/>
            <person name="Basu M.K."/>
            <person name="Bauer D.J."/>
            <person name="Caceres C.E."/>
            <person name="Carmel L."/>
            <person name="Casola C."/>
            <person name="Choi J.H."/>
            <person name="Detter J.C."/>
            <person name="Dong Q."/>
            <person name="Dusheyko S."/>
            <person name="Eads B.D."/>
            <person name="Frohlich T."/>
            <person name="Geiler-Samerotte K.A."/>
            <person name="Gerlach D."/>
            <person name="Hatcher P."/>
            <person name="Jogdeo S."/>
            <person name="Krijgsveld J."/>
            <person name="Kriventseva E.V."/>
            <person name="Kultz D."/>
            <person name="Laforsch C."/>
            <person name="Lindquist E."/>
            <person name="Lopez J."/>
            <person name="Manak J.R."/>
            <person name="Muller J."/>
            <person name="Pangilinan J."/>
            <person name="Patwardhan R.P."/>
            <person name="Pitluck S."/>
            <person name="Pritham E.J."/>
            <person name="Rechtsteiner A."/>
            <person name="Rho M."/>
            <person name="Rogozin I.B."/>
            <person name="Sakarya O."/>
            <person name="Salamov A."/>
            <person name="Schaack S."/>
            <person name="Shapiro H."/>
            <person name="Shiga Y."/>
            <person name="Skalitzky C."/>
            <person name="Smith Z."/>
            <person name="Souvorov A."/>
            <person name="Sung W."/>
            <person name="Tang Z."/>
            <person name="Tsuchiya D."/>
            <person name="Tu H."/>
            <person name="Vos H."/>
            <person name="Wang M."/>
            <person name="Wolf Y.I."/>
            <person name="Yamagata H."/>
            <person name="Yamada T."/>
            <person name="Ye Y."/>
            <person name="Shaw J.R."/>
            <person name="Andrews J."/>
            <person name="Crease T.J."/>
            <person name="Tang H."/>
            <person name="Lucas S.M."/>
            <person name="Robertson H.M."/>
            <person name="Bork P."/>
            <person name="Koonin E.V."/>
            <person name="Zdobnov E.M."/>
            <person name="Grigoriev I.V."/>
            <person name="Lynch M."/>
            <person name="Boore J.L."/>
        </authorList>
    </citation>
    <scope>NUCLEOTIDE SEQUENCE [LARGE SCALE GENOMIC DNA]</scope>
</reference>
<dbReference type="EMBL" id="GL732595">
    <property type="protein sequence ID" value="EFX72843.1"/>
    <property type="molecule type" value="Genomic_DNA"/>
</dbReference>
<accession>E9H601</accession>
<gene>
    <name evidence="1" type="ORF">DAPPUDRAFT_253945</name>
</gene>
<organism evidence="1 2">
    <name type="scientific">Daphnia pulex</name>
    <name type="common">Water flea</name>
    <dbReference type="NCBI Taxonomy" id="6669"/>
    <lineage>
        <taxon>Eukaryota</taxon>
        <taxon>Metazoa</taxon>
        <taxon>Ecdysozoa</taxon>
        <taxon>Arthropoda</taxon>
        <taxon>Crustacea</taxon>
        <taxon>Branchiopoda</taxon>
        <taxon>Diplostraca</taxon>
        <taxon>Cladocera</taxon>
        <taxon>Anomopoda</taxon>
        <taxon>Daphniidae</taxon>
        <taxon>Daphnia</taxon>
    </lineage>
</organism>
<sequence length="146" mass="16230">MNRTTWKDLDDWQDQAEDWSSCHQSRPLAQHRFHSFCSITSGFGCSSGGVVNPGQRIRLKDIAGLSQVPFVLKIVTENTTAGFKKSGIWPFNRNAIPSSQFTPSLVTNRPDQTQPTTTTEDIADEAFAGNFTNFNSICSFNNIIVL</sequence>
<name>E9H601_DAPPU</name>
<evidence type="ECO:0000313" key="2">
    <source>
        <dbReference type="Proteomes" id="UP000000305"/>
    </source>
</evidence>
<dbReference type="AlphaFoldDB" id="E9H601"/>
<dbReference type="OrthoDB" id="4327074at2759"/>
<proteinExistence type="predicted"/>
<keyword evidence="2" id="KW-1185">Reference proteome</keyword>
<dbReference type="HOGENOM" id="CLU_148886_0_0_1"/>
<protein>
    <submittedName>
        <fullName evidence="1">Uncharacterized protein</fullName>
    </submittedName>
</protein>
<dbReference type="PhylomeDB" id="E9H601"/>
<dbReference type="InParanoid" id="E9H601"/>